<feature type="repeat" description="CHCR" evidence="1">
    <location>
        <begin position="1"/>
        <end position="97"/>
    </location>
</feature>
<dbReference type="SMART" id="SM00299">
    <property type="entry name" value="CLH"/>
    <property type="match status" value="6"/>
</dbReference>
<sequence>MNLQQAPKVAEAILQMNMFTHYDRAYIGQLCEKAGLMQWAMEHYTDGTDLKRVMMHAHQMTPEFLIQYFSRLSPETALECLTDLMRHNRQNLQVAVKVAIQYHEQIGAVKIVDMFESFGSNEGIFYFLGAILNTSTDPDVHFKYIQAASRVGNMQEVERVCRESQVYDPTAVKNFLKEAKLPDPRPLIYVCDLHDFVEELTDYLYKNSLMKYIEVYVVKVNPLKCPQVIGSLIDLDCSEDFIKTLLQNVRAACPAEPLVEQIEKRNRLRLILPWLEARVAEGNQDPHLHNAMAKILIDTNREPENFLKTNAFYDSKIVGKYCEDRDPHLAYTAYKRAWGSCDEQLVDVTNRNGLFRLQARYLVERQSPDLWALVLTPDNQYRRNVIDQVVSTALPESTNADEVSATVKAFISADLPTELIELLEKIVLHNSDFSKNRNLQNLLVLTAIKADKARVMDYINRLDNYDGPEIAKIALGDPYGLYEEARVRRTHQRQDGRGTGGLLVIALIALIALTLLGFWQVWYKLGKAQLENGSVPESVDSYLKSEDATDYLEVIQAVSAVSCVMAMALSSLRCHRVARVARVAVPLRSILPRGAQLAHRRCLSIQVALLALCAVLFPSTVLLKVDPQYPGTAVERLQGIHLRVKTLSKEELSGDWQEVRRRLLWAGGLRDLPDVPPGQGCTAHSFNDDTHCDLTAMLGEVSHNQNDGNIEGIATGNLLGPGIQVASLPELGPGGSWSTCINGCNFEPPQDVAHVQFRSRVAFKLVWCPPVFKKFVLVDDEGEYLAHGEPTGELPNEFWRKRNYELVRGGRYARVAESFKEAAEREENYEELVRYLTMARTKVKDSQIDGELVYAYAKTERLSDMEEFISGTNTANIQAVGDRLYDEKFYKAAKILYASIPNNGRLASCHVQLGEYTQAVEAAKKANNPKTWQEVNLACVKAEQFRCAEIAGQHIIVHPDHLEEVISQYEKQGCFDALMQLLESGLGNERAHVGMYTELATMYAKYKPKMLMDFIKMNVQKLNIPKLIHACERHYHWEHAVFLYTHYDEYDQAANTMMAHSPIAFAHDQFLMIMQKVSNMELYYRAVQFYLDEQPLQLNSLLSTITPKVDHARVVQQVKKAGQLPLIMPYMKQVQQHNIAPVNEAINDIYVDGEQYEELRQSIEVETCWCMMPGSSAAPCVRGAPVGGTPLRSSRTEFLNSFRWAARGRGAPNELVTALGAAAHELPLPPPWREEISPSRAVYFWNPSGKSSWEHPLMDVFLQVLDTVMQIIRDCLSASDLASALSAHLRCADEEAVRALEGWSQQEQGDSQYFYNAFTGESSWENPAEVAQHKLHAQYWLLAHFVQHFYGDMALSSEGRSFLTALRERVDLPDEVKDYAAWIQASVASSSPAPPALRQVPTPLRRTRPPLPPLTALSLKVDAAPMEPNLAFLVRAPAVAVPESEETKASTTDQVPFATVIANLEASDLEAESDGGSGPGEANCLCFSGLLLVCKLQAILRNSQVAEDELKNASLQARQGVLEQDHYSCKPCTAHSRAWILKPDTPRPKILRQRSLVGLRLCMAWARHLRHATMPLPRRPCQRRVLARIPGIWDFDSHIKTRQYRRSAVAAGRCEFDNFDQIALAQKLEKHELIEMRRIATLVYQKNKRYKQAIELAQQDKMYKDCMDSAMASGNQDLAEGLLKYFVEKDMKECFAACLYTCYDLIRPDIALELAWKSRNMDFAMPYLIQVMREYTDRVNALDKKTQKKEEEEEKQKSAPNDYVPDYMMPTMGPGLTGFGNLALTSGPANMPMMSEP</sequence>
<feature type="repeat" description="CHCR" evidence="1">
    <location>
        <begin position="1616"/>
        <end position="1695"/>
    </location>
</feature>
<feature type="domain" description="WW" evidence="4">
    <location>
        <begin position="1302"/>
        <end position="1329"/>
    </location>
</feature>
<keyword evidence="8" id="KW-1185">Reference proteome</keyword>
<keyword evidence="3" id="KW-0472">Membrane</keyword>
<dbReference type="GO" id="GO:0006886">
    <property type="term" value="P:intracellular protein transport"/>
    <property type="evidence" value="ECO:0007669"/>
    <property type="project" value="UniProtKB-UniRule"/>
</dbReference>
<dbReference type="Gene3D" id="1.25.40.730">
    <property type="match status" value="1"/>
</dbReference>
<feature type="repeat" description="CHCR" evidence="1">
    <location>
        <begin position="246"/>
        <end position="387"/>
    </location>
</feature>
<reference evidence="6" key="2">
    <citation type="submission" date="2024-04" db="EMBL/GenBank/DDBJ databases">
        <authorList>
            <person name="Chen Y."/>
            <person name="Shah S."/>
            <person name="Dougan E. K."/>
            <person name="Thang M."/>
            <person name="Chan C."/>
        </authorList>
    </citation>
    <scope>NUCLEOTIDE SEQUENCE [LARGE SCALE GENOMIC DNA]</scope>
</reference>
<feature type="repeat" description="CHCR" evidence="1">
    <location>
        <begin position="953"/>
        <end position="1099"/>
    </location>
</feature>
<proteinExistence type="predicted"/>
<dbReference type="EMBL" id="CAMXCT010002940">
    <property type="protein sequence ID" value="CAI4001452.1"/>
    <property type="molecule type" value="Genomic_DNA"/>
</dbReference>
<dbReference type="OrthoDB" id="421917at2759"/>
<dbReference type="InterPro" id="IPR000547">
    <property type="entry name" value="Clathrin_H-chain/VPS_repeat"/>
</dbReference>
<feature type="transmembrane region" description="Helical" evidence="3">
    <location>
        <begin position="498"/>
        <end position="522"/>
    </location>
</feature>
<dbReference type="Proteomes" id="UP001152797">
    <property type="component" value="Unassembled WGS sequence"/>
</dbReference>
<name>A0A9P1G8U7_9DINO</name>
<protein>
    <submittedName>
        <fullName evidence="7">Clathrin heavy chain</fullName>
    </submittedName>
</protein>
<feature type="transmembrane region" description="Helical" evidence="3">
    <location>
        <begin position="603"/>
        <end position="623"/>
    </location>
</feature>
<dbReference type="Pfam" id="PF00637">
    <property type="entry name" value="Clathrin"/>
    <property type="match status" value="8"/>
</dbReference>
<feature type="repeat" description="CHCR" evidence="1">
    <location>
        <begin position="394"/>
        <end position="567"/>
    </location>
</feature>
<dbReference type="SUPFAM" id="SSF48371">
    <property type="entry name" value="ARM repeat"/>
    <property type="match status" value="4"/>
</dbReference>
<dbReference type="GO" id="GO:0032051">
    <property type="term" value="F:clathrin light chain binding"/>
    <property type="evidence" value="ECO:0007669"/>
    <property type="project" value="TreeGrafter"/>
</dbReference>
<dbReference type="Gene3D" id="2.20.70.10">
    <property type="match status" value="2"/>
</dbReference>
<dbReference type="InterPro" id="IPR001202">
    <property type="entry name" value="WW_dom"/>
</dbReference>
<dbReference type="PROSITE" id="PS01159">
    <property type="entry name" value="WW_DOMAIN_1"/>
    <property type="match status" value="2"/>
</dbReference>
<dbReference type="GO" id="GO:0071439">
    <property type="term" value="C:clathrin complex"/>
    <property type="evidence" value="ECO:0007669"/>
    <property type="project" value="TreeGrafter"/>
</dbReference>
<dbReference type="InterPro" id="IPR016024">
    <property type="entry name" value="ARM-type_fold"/>
</dbReference>
<dbReference type="EMBL" id="CAMXCT030002940">
    <property type="protein sequence ID" value="CAL4788764.1"/>
    <property type="molecule type" value="Genomic_DNA"/>
</dbReference>
<dbReference type="FunFam" id="1.25.40.730:FF:000002">
    <property type="entry name" value="Clathrin heavy chain"/>
    <property type="match status" value="1"/>
</dbReference>
<dbReference type="EMBL" id="CAMXCT020002940">
    <property type="protein sequence ID" value="CAL1154827.1"/>
    <property type="molecule type" value="Genomic_DNA"/>
</dbReference>
<organism evidence="5">
    <name type="scientific">Cladocopium goreaui</name>
    <dbReference type="NCBI Taxonomy" id="2562237"/>
    <lineage>
        <taxon>Eukaryota</taxon>
        <taxon>Sar</taxon>
        <taxon>Alveolata</taxon>
        <taxon>Dinophyceae</taxon>
        <taxon>Suessiales</taxon>
        <taxon>Symbiodiniaceae</taxon>
        <taxon>Cladocopium</taxon>
    </lineage>
</organism>
<dbReference type="PROSITE" id="PS50236">
    <property type="entry name" value="CHCR"/>
    <property type="match status" value="7"/>
</dbReference>
<feature type="compositionally biased region" description="Basic and acidic residues" evidence="2">
    <location>
        <begin position="1743"/>
        <end position="1757"/>
    </location>
</feature>
<feature type="repeat" description="CHCR" evidence="1">
    <location>
        <begin position="99"/>
        <end position="241"/>
    </location>
</feature>
<dbReference type="SMART" id="SM00456">
    <property type="entry name" value="WW"/>
    <property type="match status" value="2"/>
</dbReference>
<dbReference type="PROSITE" id="PS50020">
    <property type="entry name" value="WW_DOMAIN_2"/>
    <property type="match status" value="2"/>
</dbReference>
<dbReference type="CDD" id="cd00201">
    <property type="entry name" value="WW"/>
    <property type="match status" value="2"/>
</dbReference>
<evidence type="ECO:0000256" key="2">
    <source>
        <dbReference type="SAM" id="MobiDB-lite"/>
    </source>
</evidence>
<evidence type="ECO:0000256" key="3">
    <source>
        <dbReference type="SAM" id="Phobius"/>
    </source>
</evidence>
<dbReference type="InterPro" id="IPR036020">
    <property type="entry name" value="WW_dom_sf"/>
</dbReference>
<evidence type="ECO:0000313" key="7">
    <source>
        <dbReference type="EMBL" id="CAL4788764.1"/>
    </source>
</evidence>
<feature type="repeat" description="CHCR" evidence="1">
    <location>
        <begin position="806"/>
        <end position="948"/>
    </location>
</feature>
<gene>
    <name evidence="5" type="ORF">C1SCF055_LOCUS27499</name>
</gene>
<evidence type="ECO:0000313" key="6">
    <source>
        <dbReference type="EMBL" id="CAL1154827.1"/>
    </source>
</evidence>
<dbReference type="PANTHER" id="PTHR10292:SF1">
    <property type="entry name" value="CLATHRIN HEAVY CHAIN"/>
    <property type="match status" value="1"/>
</dbReference>
<dbReference type="FunFam" id="1.25.40.10:FF:000001">
    <property type="entry name" value="Clathrin heavy chain"/>
    <property type="match status" value="1"/>
</dbReference>
<evidence type="ECO:0000259" key="4">
    <source>
        <dbReference type="PROSITE" id="PS50020"/>
    </source>
</evidence>
<comment type="caution">
    <text evidence="5">The sequence shown here is derived from an EMBL/GenBank/DDBJ whole genome shotgun (WGS) entry which is preliminary data.</text>
</comment>
<accession>A0A9P1G8U7</accession>
<dbReference type="Gene3D" id="1.25.40.10">
    <property type="entry name" value="Tetratricopeptide repeat domain"/>
    <property type="match status" value="4"/>
</dbReference>
<dbReference type="FunFam" id="1.25.40.10:FF:000005">
    <property type="entry name" value="Clathrin heavy chain"/>
    <property type="match status" value="1"/>
</dbReference>
<feature type="transmembrane region" description="Helical" evidence="3">
    <location>
        <begin position="554"/>
        <end position="572"/>
    </location>
</feature>
<keyword evidence="3" id="KW-0812">Transmembrane</keyword>
<dbReference type="GO" id="GO:0006898">
    <property type="term" value="P:receptor-mediated endocytosis"/>
    <property type="evidence" value="ECO:0007669"/>
    <property type="project" value="TreeGrafter"/>
</dbReference>
<evidence type="ECO:0000313" key="8">
    <source>
        <dbReference type="Proteomes" id="UP001152797"/>
    </source>
</evidence>
<keyword evidence="3" id="KW-1133">Transmembrane helix</keyword>
<feature type="region of interest" description="Disordered" evidence="2">
    <location>
        <begin position="1743"/>
        <end position="1764"/>
    </location>
</feature>
<evidence type="ECO:0000313" key="5">
    <source>
        <dbReference type="EMBL" id="CAI4001452.1"/>
    </source>
</evidence>
<dbReference type="InterPro" id="IPR055358">
    <property type="entry name" value="CHCR"/>
</dbReference>
<dbReference type="SUPFAM" id="SSF51045">
    <property type="entry name" value="WW domain"/>
    <property type="match status" value="1"/>
</dbReference>
<dbReference type="InterPro" id="IPR011990">
    <property type="entry name" value="TPR-like_helical_dom_sf"/>
</dbReference>
<evidence type="ECO:0000256" key="1">
    <source>
        <dbReference type="PROSITE-ProRule" id="PRU01006"/>
    </source>
</evidence>
<dbReference type="PANTHER" id="PTHR10292">
    <property type="entry name" value="CLATHRIN HEAVY CHAIN RELATED"/>
    <property type="match status" value="1"/>
</dbReference>
<feature type="domain" description="WW" evidence="4">
    <location>
        <begin position="1226"/>
        <end position="1258"/>
    </location>
</feature>
<reference evidence="5" key="1">
    <citation type="submission" date="2022-10" db="EMBL/GenBank/DDBJ databases">
        <authorList>
            <person name="Chen Y."/>
            <person name="Dougan E. K."/>
            <person name="Chan C."/>
            <person name="Rhodes N."/>
            <person name="Thang M."/>
        </authorList>
    </citation>
    <scope>NUCLEOTIDE SEQUENCE</scope>
</reference>